<reference evidence="1" key="1">
    <citation type="submission" date="2024-06" db="EMBL/GenBank/DDBJ databases">
        <authorList>
            <person name="Liu X."/>
            <person name="Lenzi L."/>
            <person name="Haldenby T S."/>
            <person name="Uol C."/>
        </authorList>
    </citation>
    <scope>NUCLEOTIDE SEQUENCE</scope>
</reference>
<evidence type="ECO:0000313" key="2">
    <source>
        <dbReference type="Proteomes" id="UP001497525"/>
    </source>
</evidence>
<sequence>MEVSMAEHHRVNRDRNTVAIGKILRQGFFAGYSCNAMLRRLISLRPSMSSEGLATGSFISRLRRHPVLWTCVSSGLLYRGYLALPRRPIVRKSNDRKSLFYASHNDFVFHSNSGIPSHESTGDSRAVRMNNLRQAVEHELPAFFEKNWLDVPSELFDSSTVFSLQLTDGRVHKIRNRSCLHAVIIASRAYFSARCYHCRLELLNVLPDTDKWKLEVGFRIIMLPSPSFGDLRLSSEELMRRLEQNARWDEFRATFFLSENGEVSEVHLTKFLPPSKPTETLKNLRQLALLKRLAPSLPSTRRLPTPTPFMFPYSVELAVSDVTLDNFIWILPDQEFKALNDPMLKVSRPLFLRLLEICRSHPASVFDRFVESSPSDKTNHSAFLTLCPYSVKVTSLCDPPGRLATTRFSGHNFPENSRCHCYCGLLSSFPLTEIRTYTSGNSNLSSSVSSPNNHMMDETSSSQTWSFYSSFLPNHIEVGSAILPWLIREIPSAAAFCTLQNTPEKLCHG</sequence>
<organism evidence="1 2">
    <name type="scientific">Calicophoron daubneyi</name>
    <name type="common">Rumen fluke</name>
    <name type="synonym">Paramphistomum daubneyi</name>
    <dbReference type="NCBI Taxonomy" id="300641"/>
    <lineage>
        <taxon>Eukaryota</taxon>
        <taxon>Metazoa</taxon>
        <taxon>Spiralia</taxon>
        <taxon>Lophotrochozoa</taxon>
        <taxon>Platyhelminthes</taxon>
        <taxon>Trematoda</taxon>
        <taxon>Digenea</taxon>
        <taxon>Plagiorchiida</taxon>
        <taxon>Pronocephalata</taxon>
        <taxon>Paramphistomoidea</taxon>
        <taxon>Paramphistomidae</taxon>
        <taxon>Calicophoron</taxon>
    </lineage>
</organism>
<name>A0AAV2TRR0_CALDB</name>
<dbReference type="AlphaFoldDB" id="A0AAV2TRR0"/>
<gene>
    <name evidence="1" type="ORF">CDAUBV1_LOCUS12701</name>
</gene>
<dbReference type="Proteomes" id="UP001497525">
    <property type="component" value="Unassembled WGS sequence"/>
</dbReference>
<proteinExistence type="predicted"/>
<comment type="caution">
    <text evidence="1">The sequence shown here is derived from an EMBL/GenBank/DDBJ whole genome shotgun (WGS) entry which is preliminary data.</text>
</comment>
<protein>
    <submittedName>
        <fullName evidence="1">Uncharacterized protein</fullName>
    </submittedName>
</protein>
<evidence type="ECO:0000313" key="1">
    <source>
        <dbReference type="EMBL" id="CAL5138082.1"/>
    </source>
</evidence>
<accession>A0AAV2TRR0</accession>
<dbReference type="EMBL" id="CAXLJL010000478">
    <property type="protein sequence ID" value="CAL5138082.1"/>
    <property type="molecule type" value="Genomic_DNA"/>
</dbReference>